<dbReference type="EMBL" id="LCYG01000014">
    <property type="protein sequence ID" value="KLK94328.1"/>
    <property type="molecule type" value="Genomic_DNA"/>
</dbReference>
<evidence type="ECO:0000256" key="1">
    <source>
        <dbReference type="SAM" id="MobiDB-lite"/>
    </source>
</evidence>
<feature type="domain" description="Flagellar hook-length control protein-like C-terminal" evidence="2">
    <location>
        <begin position="271"/>
        <end position="336"/>
    </location>
</feature>
<feature type="region of interest" description="Disordered" evidence="1">
    <location>
        <begin position="148"/>
        <end position="173"/>
    </location>
</feature>
<dbReference type="PATRIC" id="fig|1225564.3.peg.955"/>
<evidence type="ECO:0000313" key="4">
    <source>
        <dbReference type="Proteomes" id="UP000035489"/>
    </source>
</evidence>
<dbReference type="Gene3D" id="3.30.750.140">
    <property type="match status" value="1"/>
</dbReference>
<dbReference type="Pfam" id="PF02120">
    <property type="entry name" value="Flg_hook"/>
    <property type="match status" value="1"/>
</dbReference>
<comment type="caution">
    <text evidence="3">The sequence shown here is derived from an EMBL/GenBank/DDBJ whole genome shotgun (WGS) entry which is preliminary data.</text>
</comment>
<feature type="compositionally biased region" description="Basic and acidic residues" evidence="1">
    <location>
        <begin position="19"/>
        <end position="29"/>
    </location>
</feature>
<evidence type="ECO:0000313" key="3">
    <source>
        <dbReference type="EMBL" id="KLK94328.1"/>
    </source>
</evidence>
<dbReference type="STRING" id="1225564.AA309_03550"/>
<keyword evidence="4" id="KW-1185">Reference proteome</keyword>
<feature type="compositionally biased region" description="Polar residues" evidence="1">
    <location>
        <begin position="210"/>
        <end position="219"/>
    </location>
</feature>
<dbReference type="AlphaFoldDB" id="A0A0H1RGN4"/>
<feature type="region of interest" description="Disordered" evidence="1">
    <location>
        <begin position="341"/>
        <end position="404"/>
    </location>
</feature>
<feature type="region of interest" description="Disordered" evidence="1">
    <location>
        <begin position="1"/>
        <end position="29"/>
    </location>
</feature>
<sequence length="404" mass="43796">MPSEAGSFDTLLDGLSGRYRRDGESARSLDERDVLDLIADASLADASSSETSNPVFVLLEGLLPRVLPQATPAGSDGNGQKNDASSQLMFPETQQMQDSGDLLSSPVQQRVTVAVQHQETHFKPVIETSVTEADLEGQGQMERAPEFASFGRPVDGPSKAARPKQQDLTRYPLPQEAVTPVAEEQVEEQNPGKDQSLNATVEDLEARKSAPSNAAQTEGASLPPATLQRLANSVRAEVRSMVNEAAEHAAPTDRTFQMLSIKASDSALRILNLQLHPADLGVVTIKMRLAGDSLEMELHTEKEETAQLLRNDSEKLSALLRGSGYRPDAITIQVNGVADQDRVSTQRQQPDMQFQGQSFQQGGASQEGHSRNREKQYASTGTEPPNSRAEDRTLDSRNPGGVYL</sequence>
<accession>A0A0H1RGN4</accession>
<organism evidence="3 4">
    <name type="scientific">Microvirga vignae</name>
    <dbReference type="NCBI Taxonomy" id="1225564"/>
    <lineage>
        <taxon>Bacteria</taxon>
        <taxon>Pseudomonadati</taxon>
        <taxon>Pseudomonadota</taxon>
        <taxon>Alphaproteobacteria</taxon>
        <taxon>Hyphomicrobiales</taxon>
        <taxon>Methylobacteriaceae</taxon>
        <taxon>Microvirga</taxon>
    </lineage>
</organism>
<dbReference type="CDD" id="cd17470">
    <property type="entry name" value="T3SS_Flik_C"/>
    <property type="match status" value="1"/>
</dbReference>
<proteinExistence type="predicted"/>
<feature type="region of interest" description="Disordered" evidence="1">
    <location>
        <begin position="207"/>
        <end position="226"/>
    </location>
</feature>
<gene>
    <name evidence="3" type="ORF">AA309_03550</name>
</gene>
<dbReference type="InterPro" id="IPR021136">
    <property type="entry name" value="Flagellar_hook_control-like_C"/>
</dbReference>
<protein>
    <recommendedName>
        <fullName evidence="2">Flagellar hook-length control protein-like C-terminal domain-containing protein</fullName>
    </recommendedName>
</protein>
<name>A0A0H1RGN4_9HYPH</name>
<reference evidence="3 4" key="1">
    <citation type="submission" date="2015-05" db="EMBL/GenBank/DDBJ databases">
        <title>Draft genome sequence of Microvirga vignae strain BR3299, a novel nitrogen fixing bacteria isolated from Brazil semi-aired region.</title>
        <authorList>
            <person name="Zilli J.E."/>
            <person name="Passos S.R."/>
            <person name="Leite J."/>
            <person name="Baldani J.I."/>
            <person name="Xavier G.R."/>
            <person name="Rumjaneck N.G."/>
            <person name="Simoes-Araujo J.L."/>
        </authorList>
    </citation>
    <scope>NUCLEOTIDE SEQUENCE [LARGE SCALE GENOMIC DNA]</scope>
    <source>
        <strain evidence="3 4">BR3299</strain>
    </source>
</reference>
<feature type="compositionally biased region" description="Low complexity" evidence="1">
    <location>
        <begin position="348"/>
        <end position="367"/>
    </location>
</feature>
<dbReference type="InterPro" id="IPR038610">
    <property type="entry name" value="FliK-like_C_sf"/>
</dbReference>
<evidence type="ECO:0000259" key="2">
    <source>
        <dbReference type="Pfam" id="PF02120"/>
    </source>
</evidence>
<dbReference type="Proteomes" id="UP000035489">
    <property type="component" value="Unassembled WGS sequence"/>
</dbReference>